<dbReference type="InterPro" id="IPR011008">
    <property type="entry name" value="Dimeric_a/b-barrel"/>
</dbReference>
<dbReference type="PANTHER" id="PTHR37828">
    <property type="entry name" value="GSR2449 PROTEIN"/>
    <property type="match status" value="1"/>
</dbReference>
<dbReference type="EMBL" id="AP023354">
    <property type="protein sequence ID" value="BCJ26914.1"/>
    <property type="molecule type" value="Genomic_DNA"/>
</dbReference>
<dbReference type="Pfam" id="PF03795">
    <property type="entry name" value="YCII"/>
    <property type="match status" value="1"/>
</dbReference>
<dbReference type="Gene3D" id="3.30.70.1060">
    <property type="entry name" value="Dimeric alpha+beta barrel"/>
    <property type="match status" value="1"/>
</dbReference>
<comment type="similarity">
    <text evidence="1">Belongs to the YciI family.</text>
</comment>
<dbReference type="AlphaFoldDB" id="A0A810KV55"/>
<keyword evidence="4" id="KW-1185">Reference proteome</keyword>
<proteinExistence type="inferred from homology"/>
<gene>
    <name evidence="3" type="ORF">Asera_10220</name>
</gene>
<organism evidence="3 4">
    <name type="scientific">Actinocatenispora sera</name>
    <dbReference type="NCBI Taxonomy" id="390989"/>
    <lineage>
        <taxon>Bacteria</taxon>
        <taxon>Bacillati</taxon>
        <taxon>Actinomycetota</taxon>
        <taxon>Actinomycetes</taxon>
        <taxon>Micromonosporales</taxon>
        <taxon>Micromonosporaceae</taxon>
        <taxon>Actinocatenispora</taxon>
    </lineage>
</organism>
<evidence type="ECO:0000259" key="2">
    <source>
        <dbReference type="Pfam" id="PF03795"/>
    </source>
</evidence>
<protein>
    <recommendedName>
        <fullName evidence="2">YCII-related domain-containing protein</fullName>
    </recommendedName>
</protein>
<evidence type="ECO:0000313" key="3">
    <source>
        <dbReference type="EMBL" id="BCJ26914.1"/>
    </source>
</evidence>
<dbReference type="PANTHER" id="PTHR37828:SF1">
    <property type="entry name" value="YCII-RELATED DOMAIN-CONTAINING PROTEIN"/>
    <property type="match status" value="1"/>
</dbReference>
<evidence type="ECO:0000313" key="4">
    <source>
        <dbReference type="Proteomes" id="UP000680750"/>
    </source>
</evidence>
<dbReference type="InterPro" id="IPR005545">
    <property type="entry name" value="YCII"/>
</dbReference>
<dbReference type="SUPFAM" id="SSF54909">
    <property type="entry name" value="Dimeric alpha+beta barrel"/>
    <property type="match status" value="1"/>
</dbReference>
<feature type="domain" description="YCII-related" evidence="2">
    <location>
        <begin position="28"/>
        <end position="98"/>
    </location>
</feature>
<dbReference type="KEGG" id="aser:Asera_10220"/>
<accession>A0A810KV55</accession>
<evidence type="ECO:0000256" key="1">
    <source>
        <dbReference type="ARBA" id="ARBA00007689"/>
    </source>
</evidence>
<sequence length="103" mass="11717">MYRLLQAWSRDPPYGRRMIVVELTFTATPERLAARPAHRAYLTRLRDEGALLAAGPWADDSGALLVFTADRDAVEQILDTDPYYRTAGVEVTAVRDWRPVVER</sequence>
<dbReference type="Proteomes" id="UP000680750">
    <property type="component" value="Chromosome"/>
</dbReference>
<name>A0A810KV55_9ACTN</name>
<reference evidence="3" key="1">
    <citation type="submission" date="2020-08" db="EMBL/GenBank/DDBJ databases">
        <title>Whole genome shotgun sequence of Actinocatenispora sera NBRC 101916.</title>
        <authorList>
            <person name="Komaki H."/>
            <person name="Tamura T."/>
        </authorList>
    </citation>
    <scope>NUCLEOTIDE SEQUENCE</scope>
    <source>
        <strain evidence="3">NBRC 101916</strain>
    </source>
</reference>